<dbReference type="Proteomes" id="UP000584374">
    <property type="component" value="Unassembled WGS sequence"/>
</dbReference>
<dbReference type="CDD" id="cd06068">
    <property type="entry name" value="H2MP_like-1"/>
    <property type="match status" value="1"/>
</dbReference>
<dbReference type="GO" id="GO:0008047">
    <property type="term" value="F:enzyme activator activity"/>
    <property type="evidence" value="ECO:0007669"/>
    <property type="project" value="InterPro"/>
</dbReference>
<dbReference type="Pfam" id="PF01750">
    <property type="entry name" value="HycI"/>
    <property type="match status" value="1"/>
</dbReference>
<evidence type="ECO:0000256" key="1">
    <source>
        <dbReference type="ARBA" id="ARBA00006814"/>
    </source>
</evidence>
<dbReference type="AlphaFoldDB" id="A0A840QB99"/>
<evidence type="ECO:0000313" key="6">
    <source>
        <dbReference type="Proteomes" id="UP000584374"/>
    </source>
</evidence>
<keyword evidence="6" id="KW-1185">Reference proteome</keyword>
<dbReference type="GO" id="GO:0004190">
    <property type="term" value="F:aspartic-type endopeptidase activity"/>
    <property type="evidence" value="ECO:0007669"/>
    <property type="project" value="UniProtKB-KW"/>
</dbReference>
<dbReference type="PANTHER" id="PTHR30302">
    <property type="entry name" value="HYDROGENASE 1 MATURATION PROTEASE"/>
    <property type="match status" value="1"/>
</dbReference>
<keyword evidence="4 5" id="KW-0378">Hydrolase</keyword>
<comment type="similarity">
    <text evidence="1">Belongs to the peptidase A31 family.</text>
</comment>
<dbReference type="EMBL" id="JACHIW010000001">
    <property type="protein sequence ID" value="MBB5157080.1"/>
    <property type="molecule type" value="Genomic_DNA"/>
</dbReference>
<comment type="caution">
    <text evidence="5">The sequence shown here is derived from an EMBL/GenBank/DDBJ whole genome shotgun (WGS) entry which is preliminary data.</text>
</comment>
<protein>
    <submittedName>
        <fullName evidence="5">Hydrogenase maturation protease</fullName>
        <ecNumber evidence="5">3.4.23.-</ecNumber>
    </submittedName>
</protein>
<gene>
    <name evidence="5" type="ORF">BJ970_004614</name>
</gene>
<dbReference type="PRINTS" id="PR00446">
    <property type="entry name" value="HYDRGNUPTAKE"/>
</dbReference>
<dbReference type="NCBIfam" id="TIGR00072">
    <property type="entry name" value="hydrog_prot"/>
    <property type="match status" value="1"/>
</dbReference>
<evidence type="ECO:0000256" key="4">
    <source>
        <dbReference type="ARBA" id="ARBA00022801"/>
    </source>
</evidence>
<keyword evidence="2 5" id="KW-0645">Protease</keyword>
<sequence>MTRVLLAGIGNIFHGDDGFGSAVAARLDADRFPEQVDVGDYGIRGVHLAYQLLEGYDLVVLVDAVQRGAAPGTLHVIEHQLEEASAEAAVPAMDAHDLSPDAVLALVRAFGGTLKHVVVVGCEPESVEVGMGLSPVVQAAVDEAARVATDLALTAFERGEEEPCASASQDGS</sequence>
<dbReference type="InterPro" id="IPR023430">
    <property type="entry name" value="Pept_HybD-like_dom_sf"/>
</dbReference>
<dbReference type="RefSeq" id="WP_184728107.1">
    <property type="nucleotide sequence ID" value="NZ_JACHIW010000001.1"/>
</dbReference>
<reference evidence="5 6" key="1">
    <citation type="submission" date="2020-08" db="EMBL/GenBank/DDBJ databases">
        <title>Sequencing the genomes of 1000 actinobacteria strains.</title>
        <authorList>
            <person name="Klenk H.-P."/>
        </authorList>
    </citation>
    <scope>NUCLEOTIDE SEQUENCE [LARGE SCALE GENOMIC DNA]</scope>
    <source>
        <strain evidence="5 6">DSM 45584</strain>
    </source>
</reference>
<evidence type="ECO:0000256" key="3">
    <source>
        <dbReference type="ARBA" id="ARBA00022750"/>
    </source>
</evidence>
<dbReference type="SUPFAM" id="SSF53163">
    <property type="entry name" value="HybD-like"/>
    <property type="match status" value="1"/>
</dbReference>
<dbReference type="GO" id="GO:0016485">
    <property type="term" value="P:protein processing"/>
    <property type="evidence" value="ECO:0007669"/>
    <property type="project" value="TreeGrafter"/>
</dbReference>
<proteinExistence type="inferred from homology"/>
<dbReference type="Gene3D" id="3.40.50.1450">
    <property type="entry name" value="HybD-like"/>
    <property type="match status" value="1"/>
</dbReference>
<dbReference type="PANTHER" id="PTHR30302:SF1">
    <property type="entry name" value="HYDROGENASE 2 MATURATION PROTEASE"/>
    <property type="match status" value="1"/>
</dbReference>
<dbReference type="EC" id="3.4.23.-" evidence="5"/>
<organism evidence="5 6">
    <name type="scientific">Saccharopolyspora phatthalungensis</name>
    <dbReference type="NCBI Taxonomy" id="664693"/>
    <lineage>
        <taxon>Bacteria</taxon>
        <taxon>Bacillati</taxon>
        <taxon>Actinomycetota</taxon>
        <taxon>Actinomycetes</taxon>
        <taxon>Pseudonocardiales</taxon>
        <taxon>Pseudonocardiaceae</taxon>
        <taxon>Saccharopolyspora</taxon>
    </lineage>
</organism>
<dbReference type="InterPro" id="IPR000671">
    <property type="entry name" value="Peptidase_A31"/>
</dbReference>
<name>A0A840QB99_9PSEU</name>
<evidence type="ECO:0000256" key="2">
    <source>
        <dbReference type="ARBA" id="ARBA00022670"/>
    </source>
</evidence>
<keyword evidence="3" id="KW-0064">Aspartyl protease</keyword>
<evidence type="ECO:0000313" key="5">
    <source>
        <dbReference type="EMBL" id="MBB5157080.1"/>
    </source>
</evidence>
<accession>A0A840QB99</accession>